<protein>
    <submittedName>
        <fullName evidence="1">Unnamed protein product</fullName>
    </submittedName>
</protein>
<evidence type="ECO:0000313" key="1">
    <source>
        <dbReference type="EMBL" id="GMF51839.1"/>
    </source>
</evidence>
<gene>
    <name evidence="1" type="ORF">Pfra01_002109700</name>
</gene>
<name>A0A9W6Y3H3_9STRA</name>
<proteinExistence type="predicted"/>
<dbReference type="OrthoDB" id="108345at2759"/>
<comment type="caution">
    <text evidence="1">The sequence shown here is derived from an EMBL/GenBank/DDBJ whole genome shotgun (WGS) entry which is preliminary data.</text>
</comment>
<dbReference type="Proteomes" id="UP001165121">
    <property type="component" value="Unassembled WGS sequence"/>
</dbReference>
<dbReference type="EMBL" id="BSXT01002959">
    <property type="protein sequence ID" value="GMF51839.1"/>
    <property type="molecule type" value="Genomic_DNA"/>
</dbReference>
<reference evidence="1" key="1">
    <citation type="submission" date="2023-04" db="EMBL/GenBank/DDBJ databases">
        <title>Phytophthora fragariaefolia NBRC 109709.</title>
        <authorList>
            <person name="Ichikawa N."/>
            <person name="Sato H."/>
            <person name="Tonouchi N."/>
        </authorList>
    </citation>
    <scope>NUCLEOTIDE SEQUENCE</scope>
    <source>
        <strain evidence="1">NBRC 109709</strain>
    </source>
</reference>
<keyword evidence="2" id="KW-1185">Reference proteome</keyword>
<evidence type="ECO:0000313" key="2">
    <source>
        <dbReference type="Proteomes" id="UP001165121"/>
    </source>
</evidence>
<accession>A0A9W6Y3H3</accession>
<dbReference type="AlphaFoldDB" id="A0A9W6Y3H3"/>
<sequence length="226" mass="24556">MRSMPNHLTLQANDVPVGLTDSIPLLELLEDSGAMESHQTPGPSAPAAATATPTVGIHALETRLQERIAGGAGVEEPLKSHSFRRGDVQHENASSELTAQWIFDRGAWNLTTTNIAFANVFNTPKEDHQVAKSLSGMAPKQACVLSSLDVFDSATQEHIRDVSHKFFNASHALGNRPFNICGAVRDVLTVTIILHYPSLMKMNAEHHHERALVQEPALHLVVILGD</sequence>
<organism evidence="1 2">
    <name type="scientific">Phytophthora fragariaefolia</name>
    <dbReference type="NCBI Taxonomy" id="1490495"/>
    <lineage>
        <taxon>Eukaryota</taxon>
        <taxon>Sar</taxon>
        <taxon>Stramenopiles</taxon>
        <taxon>Oomycota</taxon>
        <taxon>Peronosporomycetes</taxon>
        <taxon>Peronosporales</taxon>
        <taxon>Peronosporaceae</taxon>
        <taxon>Phytophthora</taxon>
    </lineage>
</organism>